<feature type="compositionally biased region" description="Low complexity" evidence="6">
    <location>
        <begin position="37"/>
        <end position="58"/>
    </location>
</feature>
<evidence type="ECO:0000313" key="9">
    <source>
        <dbReference type="Proteomes" id="UP000675781"/>
    </source>
</evidence>
<dbReference type="Gene3D" id="3.40.50.200">
    <property type="entry name" value="Peptidase S8/S53 domain"/>
    <property type="match status" value="1"/>
</dbReference>
<evidence type="ECO:0000313" key="8">
    <source>
        <dbReference type="EMBL" id="MBR7839012.1"/>
    </source>
</evidence>
<feature type="domain" description="Peptidase S8/S53" evidence="7">
    <location>
        <begin position="97"/>
        <end position="328"/>
    </location>
</feature>
<evidence type="ECO:0000256" key="4">
    <source>
        <dbReference type="ARBA" id="ARBA00022825"/>
    </source>
</evidence>
<comment type="similarity">
    <text evidence="1 5">Belongs to the peptidase S8 family.</text>
</comment>
<dbReference type="InterPro" id="IPR015500">
    <property type="entry name" value="Peptidase_S8_subtilisin-rel"/>
</dbReference>
<keyword evidence="3 5" id="KW-0378">Hydrolase</keyword>
<keyword evidence="4 5" id="KW-0720">Serine protease</keyword>
<sequence>MSMAEPRPAPTDAAPPAAPSTSAHAATAAPPAPPAPAAAGSTTATPVAGGPATTRAAALSPAPQLTWRLLERGHGQIPISAEELSRAADPAFSGARGRGVRVCIVDSGVEGEHPLVGEIKGSWAVVKEGTELAVRPVEHHDACGHGTACASVVRRVAPECEIYSVKVLGERFSGTGAMLLAGLRWAVEQGFDVINMSLSTTRTRYADELRALTDQAFFQRSVIVASAHNTPVESFPWRFSSVISVGSHGEDDADLHLYNPNPPVEFFAKGNNVQVGWLGGSTLRTTGNSFATPYIAGLCARILSKYPKMTVFQVKGALYLAAANVHVDHVRGTHVVETGGAPS</sequence>
<feature type="active site" description="Charge relay system" evidence="5">
    <location>
        <position position="289"/>
    </location>
</feature>
<dbReference type="PANTHER" id="PTHR43806:SF11">
    <property type="entry name" value="CEREVISIN-RELATED"/>
    <property type="match status" value="1"/>
</dbReference>
<dbReference type="PROSITE" id="PS51892">
    <property type="entry name" value="SUBTILASE"/>
    <property type="match status" value="1"/>
</dbReference>
<evidence type="ECO:0000256" key="5">
    <source>
        <dbReference type="PROSITE-ProRule" id="PRU01240"/>
    </source>
</evidence>
<dbReference type="AlphaFoldDB" id="A0A941EVN7"/>
<dbReference type="GO" id="GO:0006508">
    <property type="term" value="P:proteolysis"/>
    <property type="evidence" value="ECO:0007669"/>
    <property type="project" value="UniProtKB-KW"/>
</dbReference>
<organism evidence="8 9">
    <name type="scientific">Actinospica durhamensis</name>
    <dbReference type="NCBI Taxonomy" id="1508375"/>
    <lineage>
        <taxon>Bacteria</taxon>
        <taxon>Bacillati</taxon>
        <taxon>Actinomycetota</taxon>
        <taxon>Actinomycetes</taxon>
        <taxon>Catenulisporales</taxon>
        <taxon>Actinospicaceae</taxon>
        <taxon>Actinospica</taxon>
    </lineage>
</organism>
<evidence type="ECO:0000259" key="7">
    <source>
        <dbReference type="Pfam" id="PF00082"/>
    </source>
</evidence>
<keyword evidence="9" id="KW-1185">Reference proteome</keyword>
<dbReference type="GO" id="GO:0004252">
    <property type="term" value="F:serine-type endopeptidase activity"/>
    <property type="evidence" value="ECO:0007669"/>
    <property type="project" value="UniProtKB-UniRule"/>
</dbReference>
<dbReference type="PANTHER" id="PTHR43806">
    <property type="entry name" value="PEPTIDASE S8"/>
    <property type="match status" value="1"/>
</dbReference>
<gene>
    <name evidence="8" type="ORF">KDL01_37445</name>
</gene>
<dbReference type="InterPro" id="IPR000209">
    <property type="entry name" value="Peptidase_S8/S53_dom"/>
</dbReference>
<dbReference type="Proteomes" id="UP000675781">
    <property type="component" value="Unassembled WGS sequence"/>
</dbReference>
<dbReference type="SUPFAM" id="SSF52743">
    <property type="entry name" value="Subtilisin-like"/>
    <property type="match status" value="1"/>
</dbReference>
<evidence type="ECO:0000256" key="2">
    <source>
        <dbReference type="ARBA" id="ARBA00022670"/>
    </source>
</evidence>
<dbReference type="PRINTS" id="PR00723">
    <property type="entry name" value="SUBTILISIN"/>
</dbReference>
<evidence type="ECO:0000256" key="3">
    <source>
        <dbReference type="ARBA" id="ARBA00022801"/>
    </source>
</evidence>
<evidence type="ECO:0000256" key="1">
    <source>
        <dbReference type="ARBA" id="ARBA00011073"/>
    </source>
</evidence>
<dbReference type="InterPro" id="IPR023827">
    <property type="entry name" value="Peptidase_S8_Asp-AS"/>
</dbReference>
<feature type="compositionally biased region" description="Low complexity" evidence="6">
    <location>
        <begin position="1"/>
        <end position="29"/>
    </location>
</feature>
<feature type="region of interest" description="Disordered" evidence="6">
    <location>
        <begin position="1"/>
        <end position="59"/>
    </location>
</feature>
<accession>A0A941EVN7</accession>
<dbReference type="EMBL" id="JAGSOG010000362">
    <property type="protein sequence ID" value="MBR7839012.1"/>
    <property type="molecule type" value="Genomic_DNA"/>
</dbReference>
<dbReference type="PROSITE" id="PS00136">
    <property type="entry name" value="SUBTILASE_ASP"/>
    <property type="match status" value="1"/>
</dbReference>
<evidence type="ECO:0000256" key="6">
    <source>
        <dbReference type="SAM" id="MobiDB-lite"/>
    </source>
</evidence>
<feature type="active site" description="Charge relay system" evidence="5">
    <location>
        <position position="106"/>
    </location>
</feature>
<comment type="caution">
    <text evidence="8">The sequence shown here is derived from an EMBL/GenBank/DDBJ whole genome shotgun (WGS) entry which is preliminary data.</text>
</comment>
<keyword evidence="2 5" id="KW-0645">Protease</keyword>
<dbReference type="InterPro" id="IPR050131">
    <property type="entry name" value="Peptidase_S8_subtilisin-like"/>
</dbReference>
<protein>
    <submittedName>
        <fullName evidence="8">S8 family serine peptidase</fullName>
    </submittedName>
</protein>
<reference evidence="8" key="1">
    <citation type="submission" date="2021-04" db="EMBL/GenBank/DDBJ databases">
        <title>Genome based classification of Actinospica acidithermotolerans sp. nov., an actinobacterium isolated from an Indonesian hot spring.</title>
        <authorList>
            <person name="Kusuma A.B."/>
            <person name="Putra K.E."/>
            <person name="Nafisah S."/>
            <person name="Loh J."/>
            <person name="Nouioui I."/>
            <person name="Goodfellow M."/>
        </authorList>
    </citation>
    <scope>NUCLEOTIDE SEQUENCE</scope>
    <source>
        <strain evidence="8">CSCA 57</strain>
    </source>
</reference>
<dbReference type="Pfam" id="PF00082">
    <property type="entry name" value="Peptidase_S8"/>
    <property type="match status" value="1"/>
</dbReference>
<dbReference type="InterPro" id="IPR036852">
    <property type="entry name" value="Peptidase_S8/S53_dom_sf"/>
</dbReference>
<feature type="active site" description="Charge relay system" evidence="5">
    <location>
        <position position="145"/>
    </location>
</feature>
<dbReference type="InterPro" id="IPR034067">
    <property type="entry name" value="Serine_protease_KerA-like_dom"/>
</dbReference>
<proteinExistence type="inferred from homology"/>
<name>A0A941EVN7_9ACTN</name>
<dbReference type="CDD" id="cd07492">
    <property type="entry name" value="Peptidases_S8_8"/>
    <property type="match status" value="1"/>
</dbReference>